<evidence type="ECO:0000313" key="1">
    <source>
        <dbReference type="EMBL" id="QDU73111.1"/>
    </source>
</evidence>
<protein>
    <submittedName>
        <fullName evidence="1">Uncharacterized protein</fullName>
    </submittedName>
</protein>
<dbReference type="OrthoDB" id="1254580at2"/>
<dbReference type="AlphaFoldDB" id="A0A518C1K0"/>
<evidence type="ECO:0000313" key="2">
    <source>
        <dbReference type="Proteomes" id="UP000318626"/>
    </source>
</evidence>
<gene>
    <name evidence="1" type="ORF">Pan97_00780</name>
</gene>
<proteinExistence type="predicted"/>
<dbReference type="KEGG" id="bvo:Pan97_00780"/>
<dbReference type="Proteomes" id="UP000318626">
    <property type="component" value="Chromosome"/>
</dbReference>
<organism evidence="1 2">
    <name type="scientific">Bremerella volcania</name>
    <dbReference type="NCBI Taxonomy" id="2527984"/>
    <lineage>
        <taxon>Bacteria</taxon>
        <taxon>Pseudomonadati</taxon>
        <taxon>Planctomycetota</taxon>
        <taxon>Planctomycetia</taxon>
        <taxon>Pirellulales</taxon>
        <taxon>Pirellulaceae</taxon>
        <taxon>Bremerella</taxon>
    </lineage>
</organism>
<dbReference type="EMBL" id="CP036289">
    <property type="protein sequence ID" value="QDU73111.1"/>
    <property type="molecule type" value="Genomic_DNA"/>
</dbReference>
<keyword evidence="2" id="KW-1185">Reference proteome</keyword>
<accession>A0A518C1K0</accession>
<reference evidence="2" key="1">
    <citation type="submission" date="2019-02" db="EMBL/GenBank/DDBJ databases">
        <title>Deep-cultivation of Planctomycetes and their phenomic and genomic characterization uncovers novel biology.</title>
        <authorList>
            <person name="Wiegand S."/>
            <person name="Jogler M."/>
            <person name="Boedeker C."/>
            <person name="Pinto D."/>
            <person name="Vollmers J."/>
            <person name="Rivas-Marin E."/>
            <person name="Kohn T."/>
            <person name="Peeters S.H."/>
            <person name="Heuer A."/>
            <person name="Rast P."/>
            <person name="Oberbeckmann S."/>
            <person name="Bunk B."/>
            <person name="Jeske O."/>
            <person name="Meyerdierks A."/>
            <person name="Storesund J.E."/>
            <person name="Kallscheuer N."/>
            <person name="Luecker S."/>
            <person name="Lage O.M."/>
            <person name="Pohl T."/>
            <person name="Merkel B.J."/>
            <person name="Hornburger P."/>
            <person name="Mueller R.-W."/>
            <person name="Bruemmer F."/>
            <person name="Labrenz M."/>
            <person name="Spormann A.M."/>
            <person name="Op den Camp H."/>
            <person name="Overmann J."/>
            <person name="Amann R."/>
            <person name="Jetten M.S.M."/>
            <person name="Mascher T."/>
            <person name="Medema M.H."/>
            <person name="Devos D.P."/>
            <person name="Kaster A.-K."/>
            <person name="Ovreas L."/>
            <person name="Rohde M."/>
            <person name="Galperin M.Y."/>
            <person name="Jogler C."/>
        </authorList>
    </citation>
    <scope>NUCLEOTIDE SEQUENCE [LARGE SCALE GENOMIC DNA]</scope>
    <source>
        <strain evidence="2">Pan97</strain>
    </source>
</reference>
<name>A0A518C1K0_9BACT</name>
<sequence length="305" mass="33857">MIISDETRLRAEIDHVQRMLAELPQDAAIGRLSLSSRLEELKKELAALPFSSEPVRAKLTFRGRPVLASYGIFADFAAKATTAFSDLVAALAAGRDKPISLSGPIPNRDQSRLLITGTATGSFGFVLEEEPGQGRFPGFDSKLSQAVDETTALIDAVSSDDDEELAERISQVSNRTIVQLRVFLKELFDNDAVCTLSFRDRESGFRDANELKTALDRIAEGNVHEEVETYYGSFQGVLPNSRSFEFLTEPDDILIRGKIGSEVTDPDEINSYLHKPLKIRLKAFRLGSGRARYVLEETPKWENKT</sequence>
<dbReference type="RefSeq" id="WP_144969668.1">
    <property type="nucleotide sequence ID" value="NZ_CP036289.1"/>
</dbReference>